<evidence type="ECO:0000313" key="5">
    <source>
        <dbReference type="Proteomes" id="UP000573603"/>
    </source>
</evidence>
<feature type="domain" description="Fumarylacetoacetase-like C-terminal" evidence="3">
    <location>
        <begin position="70"/>
        <end position="255"/>
    </location>
</feature>
<dbReference type="FunFam" id="3.90.850.10:FF:000002">
    <property type="entry name" value="2-hydroxyhepta-2,4-diene-1,7-dioate isomerase"/>
    <property type="match status" value="1"/>
</dbReference>
<comment type="similarity">
    <text evidence="1">Belongs to the FAH family.</text>
</comment>
<dbReference type="GO" id="GO:0006107">
    <property type="term" value="P:oxaloacetate metabolic process"/>
    <property type="evidence" value="ECO:0007669"/>
    <property type="project" value="UniProtKB-ARBA"/>
</dbReference>
<evidence type="ECO:0000256" key="1">
    <source>
        <dbReference type="ARBA" id="ARBA00010211"/>
    </source>
</evidence>
<dbReference type="EMBL" id="JABEVY010000280">
    <property type="protein sequence ID" value="KAF5238959.1"/>
    <property type="molecule type" value="Genomic_DNA"/>
</dbReference>
<evidence type="ECO:0000313" key="4">
    <source>
        <dbReference type="EMBL" id="KAF5238959.1"/>
    </source>
</evidence>
<dbReference type="SUPFAM" id="SSF56529">
    <property type="entry name" value="FAH"/>
    <property type="match status" value="1"/>
</dbReference>
<sequence>MPSWTHLIRFRAKEDGQVHLGQLVDPTRDIGLDCLDGVEVKAFLLNGDIYNGIVTEQVLTVDYEGGFPIPSDLEVFTKPRTALTGPYPAAIVIPKCAQDGSSDYEAELCVVIGKAGRDIPENKALDYVLGYTAANDVSARNLQLAVKQWSFSKGLDKSCPIGPVLVSPSAIPYPQSLGIKAIYDGQTVQNGNTANMIFSVAKQVSYLSRGTTLEAGSVILTGTPAGIGYFRKPRVSLEDGGRIDIHIEKIGTLRLKLLEDTVHRLRKTSFSTTEESDECDSPQLVIQDLPESFLCSSADQDCKGSTGEEFYGPSSNIFYLRQILGEIDSEILSSFRGTDSKISGFIKPECSPPAAVFHMESVPVARHTDNEDLYVLPPNHATRSLVELFFRDYGSMNPFLDKKTFLHTHVDPIYEGTLPPDPSKLALLDMVLAVATASSVDSITPATRRFLISRLFFERSKSLLSKDAFECGNLEQGQVVGTEYFQSPKPLDLSQFMDIIASITSMSQKLDDWLDSLPEKWRAAILDSPATRVDEADSRNNLYRVLGLRYHNVRLMLHRPALVLVLSAVRKSADSNDITRTSRRRILMFSRPSLDTSIESAEAIVATINAFEGGKPELGMWWTLIQIGERDMTAQQDIVLTTKDAAFGGPEAVFKARAYIDLAREAFRKLVSDHPAVERASSFLRHIAQVCDHIVQQKVSASLIDSIPNIPPSQADTEYLGPESFPFDLLMFENLGDPLFTSLQTAFQEDADVGIEIN</sequence>
<dbReference type="InterPro" id="IPR011234">
    <property type="entry name" value="Fumarylacetoacetase-like_C"/>
</dbReference>
<gene>
    <name evidence="4" type="ORF">FANTH_10131</name>
</gene>
<dbReference type="AlphaFoldDB" id="A0A8H4Z329"/>
<dbReference type="Pfam" id="PF01557">
    <property type="entry name" value="FAA_hydrolase"/>
    <property type="match status" value="1"/>
</dbReference>
<accession>A0A8H4Z329</accession>
<evidence type="ECO:0000256" key="2">
    <source>
        <dbReference type="ARBA" id="ARBA00022723"/>
    </source>
</evidence>
<name>A0A8H4Z329_9HYPO</name>
<proteinExistence type="inferred from homology"/>
<protein>
    <recommendedName>
        <fullName evidence="3">Fumarylacetoacetase-like C-terminal domain-containing protein</fullName>
    </recommendedName>
</protein>
<dbReference type="CDD" id="cd12148">
    <property type="entry name" value="fungal_TF_MHR"/>
    <property type="match status" value="1"/>
</dbReference>
<dbReference type="GO" id="GO:0046872">
    <property type="term" value="F:metal ion binding"/>
    <property type="evidence" value="ECO:0007669"/>
    <property type="project" value="UniProtKB-KW"/>
</dbReference>
<dbReference type="GO" id="GO:0050163">
    <property type="term" value="F:oxaloacetate tautomerase activity"/>
    <property type="evidence" value="ECO:0007669"/>
    <property type="project" value="UniProtKB-ARBA"/>
</dbReference>
<dbReference type="Proteomes" id="UP000573603">
    <property type="component" value="Unassembled WGS sequence"/>
</dbReference>
<evidence type="ECO:0000259" key="3">
    <source>
        <dbReference type="Pfam" id="PF01557"/>
    </source>
</evidence>
<keyword evidence="2" id="KW-0479">Metal-binding</keyword>
<reference evidence="4 5" key="1">
    <citation type="journal article" date="2020" name="BMC Genomics">
        <title>Correction to: Identification and distribution of gene clusters required for synthesis of sphingolipid metabolism inhibitors in diverse species of the filamentous fungus Fusarium.</title>
        <authorList>
            <person name="Kim H.S."/>
            <person name="Lohmar J.M."/>
            <person name="Busman M."/>
            <person name="Brown D.W."/>
            <person name="Naumann T.A."/>
            <person name="Divon H.H."/>
            <person name="Lysoe E."/>
            <person name="Uhlig S."/>
            <person name="Proctor R.H."/>
        </authorList>
    </citation>
    <scope>NUCLEOTIDE SEQUENCE [LARGE SCALE GENOMIC DNA]</scope>
    <source>
        <strain evidence="4 5">NRRL 25214</strain>
    </source>
</reference>
<keyword evidence="5" id="KW-1185">Reference proteome</keyword>
<comment type="caution">
    <text evidence="4">The sequence shown here is derived from an EMBL/GenBank/DDBJ whole genome shotgun (WGS) entry which is preliminary data.</text>
</comment>
<dbReference type="PANTHER" id="PTHR11820">
    <property type="entry name" value="ACYLPYRUVASE"/>
    <property type="match status" value="1"/>
</dbReference>
<dbReference type="InterPro" id="IPR036663">
    <property type="entry name" value="Fumarylacetoacetase_C_sf"/>
</dbReference>
<organism evidence="4 5">
    <name type="scientific">Fusarium anthophilum</name>
    <dbReference type="NCBI Taxonomy" id="48485"/>
    <lineage>
        <taxon>Eukaryota</taxon>
        <taxon>Fungi</taxon>
        <taxon>Dikarya</taxon>
        <taxon>Ascomycota</taxon>
        <taxon>Pezizomycotina</taxon>
        <taxon>Sordariomycetes</taxon>
        <taxon>Hypocreomycetidae</taxon>
        <taxon>Hypocreales</taxon>
        <taxon>Nectriaceae</taxon>
        <taxon>Fusarium</taxon>
        <taxon>Fusarium fujikuroi species complex</taxon>
    </lineage>
</organism>
<dbReference type="Gene3D" id="3.90.850.10">
    <property type="entry name" value="Fumarylacetoacetase-like, C-terminal domain"/>
    <property type="match status" value="1"/>
</dbReference>